<proteinExistence type="predicted"/>
<gene>
    <name evidence="1" type="ORF">B0T10DRAFT_480949</name>
</gene>
<dbReference type="Proteomes" id="UP000777438">
    <property type="component" value="Unassembled WGS sequence"/>
</dbReference>
<comment type="caution">
    <text evidence="1">The sequence shown here is derived from an EMBL/GenBank/DDBJ whole genome shotgun (WGS) entry which is preliminary data.</text>
</comment>
<evidence type="ECO:0000313" key="2">
    <source>
        <dbReference type="Proteomes" id="UP000777438"/>
    </source>
</evidence>
<dbReference type="OrthoDB" id="3431997at2759"/>
<keyword evidence="2" id="KW-1185">Reference proteome</keyword>
<protein>
    <submittedName>
        <fullName evidence="1">Uncharacterized protein</fullName>
    </submittedName>
</protein>
<reference evidence="1 2" key="1">
    <citation type="journal article" date="2021" name="Nat. Commun.">
        <title>Genetic determinants of endophytism in the Arabidopsis root mycobiome.</title>
        <authorList>
            <person name="Mesny F."/>
            <person name="Miyauchi S."/>
            <person name="Thiergart T."/>
            <person name="Pickel B."/>
            <person name="Atanasova L."/>
            <person name="Karlsson M."/>
            <person name="Huettel B."/>
            <person name="Barry K.W."/>
            <person name="Haridas S."/>
            <person name="Chen C."/>
            <person name="Bauer D."/>
            <person name="Andreopoulos W."/>
            <person name="Pangilinan J."/>
            <person name="LaButti K."/>
            <person name="Riley R."/>
            <person name="Lipzen A."/>
            <person name="Clum A."/>
            <person name="Drula E."/>
            <person name="Henrissat B."/>
            <person name="Kohler A."/>
            <person name="Grigoriev I.V."/>
            <person name="Martin F.M."/>
            <person name="Hacquard S."/>
        </authorList>
    </citation>
    <scope>NUCLEOTIDE SEQUENCE [LARGE SCALE GENOMIC DNA]</scope>
    <source>
        <strain evidence="1 2">MPI-CAGE-CH-0241</strain>
    </source>
</reference>
<name>A0A9P8WAI7_9HYPO</name>
<evidence type="ECO:0000313" key="1">
    <source>
        <dbReference type="EMBL" id="KAH6894684.1"/>
    </source>
</evidence>
<dbReference type="EMBL" id="JAGPYM010000005">
    <property type="protein sequence ID" value="KAH6894684.1"/>
    <property type="molecule type" value="Genomic_DNA"/>
</dbReference>
<accession>A0A9P8WAI7</accession>
<sequence>MGNADSKITPEISAQTAERPFPTTLKVAIEKSMTKIVCLLSEPDSEPLYAVSLPQGFWGPMIFHDGPTDKHPVLAAVRDESKMANKFGVTLPASPKEAVESRQELVKWQTVSKKERYWFGLEVGHGAQRRLNRFEWRHSHGAEVRSLGGSKWGWKLVRLGADSGAEGLNTVEATEGNEALASDGGEIVAVWADATGLTLTRVGEFHLVGSGATGELGQSFSLMAVASCLCIWLTMMRVNTT</sequence>
<organism evidence="1 2">
    <name type="scientific">Thelonectria olida</name>
    <dbReference type="NCBI Taxonomy" id="1576542"/>
    <lineage>
        <taxon>Eukaryota</taxon>
        <taxon>Fungi</taxon>
        <taxon>Dikarya</taxon>
        <taxon>Ascomycota</taxon>
        <taxon>Pezizomycotina</taxon>
        <taxon>Sordariomycetes</taxon>
        <taxon>Hypocreomycetidae</taxon>
        <taxon>Hypocreales</taxon>
        <taxon>Nectriaceae</taxon>
        <taxon>Thelonectria</taxon>
    </lineage>
</organism>
<dbReference type="AlphaFoldDB" id="A0A9P8WAI7"/>